<feature type="transmembrane region" description="Helical" evidence="2">
    <location>
        <begin position="237"/>
        <end position="259"/>
    </location>
</feature>
<evidence type="ECO:0000313" key="3">
    <source>
        <dbReference type="EMBL" id="KAG2392068.1"/>
    </source>
</evidence>
<keyword evidence="2" id="KW-0472">Membrane</keyword>
<evidence type="ECO:0000256" key="1">
    <source>
        <dbReference type="SAM" id="MobiDB-lite"/>
    </source>
</evidence>
<accession>A0AA88GZJ3</accession>
<gene>
    <name evidence="3" type="ORF">C9374_013553</name>
</gene>
<feature type="region of interest" description="Disordered" evidence="1">
    <location>
        <begin position="455"/>
        <end position="478"/>
    </location>
</feature>
<proteinExistence type="predicted"/>
<feature type="transmembrane region" description="Helical" evidence="2">
    <location>
        <begin position="372"/>
        <end position="393"/>
    </location>
</feature>
<evidence type="ECO:0000256" key="2">
    <source>
        <dbReference type="SAM" id="Phobius"/>
    </source>
</evidence>
<evidence type="ECO:0000313" key="4">
    <source>
        <dbReference type="Proteomes" id="UP000816034"/>
    </source>
</evidence>
<dbReference type="AlphaFoldDB" id="A0AA88GZJ3"/>
<comment type="caution">
    <text evidence="3">The sequence shown here is derived from an EMBL/GenBank/DDBJ whole genome shotgun (WGS) entry which is preliminary data.</text>
</comment>
<keyword evidence="4" id="KW-1185">Reference proteome</keyword>
<feature type="compositionally biased region" description="Low complexity" evidence="1">
    <location>
        <begin position="467"/>
        <end position="478"/>
    </location>
</feature>
<organism evidence="3 4">
    <name type="scientific">Naegleria lovaniensis</name>
    <name type="common">Amoeba</name>
    <dbReference type="NCBI Taxonomy" id="51637"/>
    <lineage>
        <taxon>Eukaryota</taxon>
        <taxon>Discoba</taxon>
        <taxon>Heterolobosea</taxon>
        <taxon>Tetramitia</taxon>
        <taxon>Eutetramitia</taxon>
        <taxon>Vahlkampfiidae</taxon>
        <taxon>Naegleria</taxon>
    </lineage>
</organism>
<keyword evidence="2" id="KW-1133">Transmembrane helix</keyword>
<feature type="compositionally biased region" description="Polar residues" evidence="1">
    <location>
        <begin position="409"/>
        <end position="429"/>
    </location>
</feature>
<dbReference type="RefSeq" id="XP_044553962.1">
    <property type="nucleotide sequence ID" value="XM_044689442.1"/>
</dbReference>
<protein>
    <submittedName>
        <fullName evidence="3">Uncharacterized protein</fullName>
    </submittedName>
</protein>
<feature type="compositionally biased region" description="Low complexity" evidence="1">
    <location>
        <begin position="295"/>
        <end position="308"/>
    </location>
</feature>
<dbReference type="Proteomes" id="UP000816034">
    <property type="component" value="Unassembled WGS sequence"/>
</dbReference>
<feature type="transmembrane region" description="Helical" evidence="2">
    <location>
        <begin position="343"/>
        <end position="366"/>
    </location>
</feature>
<sequence length="511" mass="57060">MSFFPSFQNDQNPTRSFSPLFFPVSRDGMNMHQDDIGSIHLLQSNNNTVVPSLTNSTSWTDPIKYSLSVVMTSGPFFFIFWILLVVSIIVYALKRKDMKRNQHILFVLTIVLALDVTANLTLRIISELGNFTSVGSDKSFSLYYTIMGAVQRVSINYWVWHQLLMMAFLCHVFAKTCKETGAISQTQFTRMKIAIQSTLIGSAIFFAIQTLAVVVLGALVSAGIIREASSILAQQVAIFLAACVMFFVFTICFSILLNVTGYKLNSSLQESVKKLKAKMKKDHSHLGVERANGDSSSASSMGVTASNSQPSRSGGHLFGNFTNKRDREHTLQLKQTALRKTRIMQAGLSIALLMQSIGFLFIPLIFAWQFNAIFFHTFTNIGLVIFISLMIAINTPMQQVQRMFRRDSQVSMESSTAHNSSRNVESNDPPTSPMTIIKDLTEDEKSIQDPATFQNHHHHGMQHHHLSTSNALSSSESEMNPISEMMMKDVQSPGMDSLVLNTPTSIQHQEV</sequence>
<keyword evidence="2" id="KW-0812">Transmembrane</keyword>
<dbReference type="EMBL" id="PYSW02000006">
    <property type="protein sequence ID" value="KAG2392068.1"/>
    <property type="molecule type" value="Genomic_DNA"/>
</dbReference>
<feature type="compositionally biased region" description="Basic residues" evidence="1">
    <location>
        <begin position="455"/>
        <end position="466"/>
    </location>
</feature>
<dbReference type="GeneID" id="68106006"/>
<feature type="region of interest" description="Disordered" evidence="1">
    <location>
        <begin position="283"/>
        <end position="322"/>
    </location>
</feature>
<reference evidence="3 4" key="1">
    <citation type="journal article" date="2018" name="BMC Genomics">
        <title>The genome of Naegleria lovaniensis, the basis for a comparative approach to unravel pathogenicity factors of the human pathogenic amoeba N. fowleri.</title>
        <authorList>
            <person name="Liechti N."/>
            <person name="Schurch N."/>
            <person name="Bruggmann R."/>
            <person name="Wittwer M."/>
        </authorList>
    </citation>
    <scope>NUCLEOTIDE SEQUENCE [LARGE SCALE GENOMIC DNA]</scope>
    <source>
        <strain evidence="3 4">ATCC 30569</strain>
    </source>
</reference>
<feature type="transmembrane region" description="Helical" evidence="2">
    <location>
        <begin position="74"/>
        <end position="93"/>
    </location>
</feature>
<name>A0AA88GZJ3_NAELO</name>
<feature type="region of interest" description="Disordered" evidence="1">
    <location>
        <begin position="406"/>
        <end position="436"/>
    </location>
</feature>
<feature type="transmembrane region" description="Helical" evidence="2">
    <location>
        <begin position="105"/>
        <end position="125"/>
    </location>
</feature>
<feature type="transmembrane region" description="Helical" evidence="2">
    <location>
        <begin position="198"/>
        <end position="225"/>
    </location>
</feature>